<dbReference type="AlphaFoldDB" id="A0A1N6ZRK6"/>
<keyword evidence="1" id="KW-0175">Coiled coil</keyword>
<dbReference type="SUPFAM" id="SSF109755">
    <property type="entry name" value="PhoU-like"/>
    <property type="match status" value="1"/>
</dbReference>
<sequence length="345" mass="38351">MGGFMVYSEPYERMETRKVQVTGGSTYTVSLPKTWATDNGIEAGSVVEFYPESDSLLLTPKDERDQLEGTLDIRDLQDEELNRAVMTMYVSGFDIITLEANRITTEQRRTISSATQGLVGLEVLEETGNKVVIQDLLDSSELSIHNAVTRMRLIALSMLDDAITALAENDEDIARDVITRDEDVDRLWYVVSRIFRAALRTAKATEELGMSREVCFDYHSSARQLERIADHAAKIGRLTLQMSSAPPEEVMESLEELHDDATDVIDTAMDALFSADTDEATELANEARQAILEIDEHARSIDKLLREQDPQQAQSLGLVVDSLSRCADYGGNIAETALQKAAPRP</sequence>
<dbReference type="GO" id="GO:0003677">
    <property type="term" value="F:DNA binding"/>
    <property type="evidence" value="ECO:0007669"/>
    <property type="project" value="InterPro"/>
</dbReference>
<gene>
    <name evidence="3" type="ORF">SAMN05421858_2134</name>
</gene>
<dbReference type="PANTHER" id="PTHR42930">
    <property type="entry name" value="PHOSPHATE-SPECIFIC TRANSPORT SYSTEM ACCESSORY PROTEIN PHOU"/>
    <property type="match status" value="1"/>
</dbReference>
<organism evidence="3 4">
    <name type="scientific">Haladaptatus litoreus</name>
    <dbReference type="NCBI Taxonomy" id="553468"/>
    <lineage>
        <taxon>Archaea</taxon>
        <taxon>Methanobacteriati</taxon>
        <taxon>Methanobacteriota</taxon>
        <taxon>Stenosarchaea group</taxon>
        <taxon>Halobacteria</taxon>
        <taxon>Halobacteriales</taxon>
        <taxon>Haladaptataceae</taxon>
        <taxon>Haladaptatus</taxon>
    </lineage>
</organism>
<accession>A0A1N6ZRK6</accession>
<evidence type="ECO:0000256" key="1">
    <source>
        <dbReference type="SAM" id="Coils"/>
    </source>
</evidence>
<dbReference type="InterPro" id="IPR007159">
    <property type="entry name" value="SpoVT-AbrB_dom"/>
</dbReference>
<dbReference type="EMBL" id="FTNO01000001">
    <property type="protein sequence ID" value="SIR29346.1"/>
    <property type="molecule type" value="Genomic_DNA"/>
</dbReference>
<proteinExistence type="predicted"/>
<dbReference type="Proteomes" id="UP000186914">
    <property type="component" value="Unassembled WGS sequence"/>
</dbReference>
<dbReference type="SMART" id="SM00966">
    <property type="entry name" value="SpoVT_AbrB"/>
    <property type="match status" value="1"/>
</dbReference>
<dbReference type="GO" id="GO:0030643">
    <property type="term" value="P:intracellular phosphate ion homeostasis"/>
    <property type="evidence" value="ECO:0007669"/>
    <property type="project" value="InterPro"/>
</dbReference>
<protein>
    <submittedName>
        <fullName evidence="3">Phosphate uptake regulator</fullName>
    </submittedName>
</protein>
<dbReference type="Pfam" id="PF01895">
    <property type="entry name" value="PhoU"/>
    <property type="match status" value="2"/>
</dbReference>
<keyword evidence="4" id="KW-1185">Reference proteome</keyword>
<evidence type="ECO:0000259" key="2">
    <source>
        <dbReference type="SMART" id="SM00966"/>
    </source>
</evidence>
<dbReference type="GO" id="GO:0045936">
    <property type="term" value="P:negative regulation of phosphate metabolic process"/>
    <property type="evidence" value="ECO:0007669"/>
    <property type="project" value="InterPro"/>
</dbReference>
<dbReference type="InterPro" id="IPR028366">
    <property type="entry name" value="PhoU"/>
</dbReference>
<dbReference type="Pfam" id="PF04014">
    <property type="entry name" value="MazE_antitoxin"/>
    <property type="match status" value="1"/>
</dbReference>
<evidence type="ECO:0000313" key="4">
    <source>
        <dbReference type="Proteomes" id="UP000186914"/>
    </source>
</evidence>
<feature type="coiled-coil region" evidence="1">
    <location>
        <begin position="251"/>
        <end position="307"/>
    </location>
</feature>
<name>A0A1N6ZRK6_9EURY</name>
<feature type="domain" description="SpoVT-AbrB" evidence="2">
    <location>
        <begin position="21"/>
        <end position="66"/>
    </location>
</feature>
<evidence type="ECO:0000313" key="3">
    <source>
        <dbReference type="EMBL" id="SIR29346.1"/>
    </source>
</evidence>
<dbReference type="Gene3D" id="1.20.58.220">
    <property type="entry name" value="Phosphate transport system protein phou homolog 2, domain 2"/>
    <property type="match status" value="2"/>
</dbReference>
<dbReference type="InterPro" id="IPR038078">
    <property type="entry name" value="PhoU-like_sf"/>
</dbReference>
<dbReference type="PANTHER" id="PTHR42930:SF6">
    <property type="entry name" value="PHOSPHATE REGULATORY PROTEIN-LIKE PROTEIN"/>
    <property type="match status" value="1"/>
</dbReference>
<dbReference type="InterPro" id="IPR026022">
    <property type="entry name" value="PhoU_dom"/>
</dbReference>
<reference evidence="4" key="1">
    <citation type="submission" date="2017-01" db="EMBL/GenBank/DDBJ databases">
        <authorList>
            <person name="Varghese N."/>
            <person name="Submissions S."/>
        </authorList>
    </citation>
    <scope>NUCLEOTIDE SEQUENCE [LARGE SCALE GENOMIC DNA]</scope>
    <source>
        <strain evidence="4">CGMCC 1.7737</strain>
    </source>
</reference>